<dbReference type="Gene3D" id="2.130.10.10">
    <property type="entry name" value="YVTN repeat-like/Quinoprotein amine dehydrogenase"/>
    <property type="match status" value="1"/>
</dbReference>
<reference evidence="4" key="1">
    <citation type="submission" date="2021-03" db="EMBL/GenBank/DDBJ databases">
        <authorList>
            <person name="Bekaert M."/>
        </authorList>
    </citation>
    <scope>NUCLEOTIDE SEQUENCE</scope>
</reference>
<feature type="coiled-coil region" evidence="2">
    <location>
        <begin position="147"/>
        <end position="204"/>
    </location>
</feature>
<dbReference type="AlphaFoldDB" id="A0A8S3PVT8"/>
<keyword evidence="1" id="KW-0862">Zinc</keyword>
<dbReference type="SMART" id="SM00336">
    <property type="entry name" value="BBOX"/>
    <property type="match status" value="2"/>
</dbReference>
<protein>
    <recommendedName>
        <fullName evidence="3">B box-type domain-containing protein</fullName>
    </recommendedName>
</protein>
<dbReference type="SUPFAM" id="SSF57845">
    <property type="entry name" value="B-box zinc-binding domain"/>
    <property type="match status" value="1"/>
</dbReference>
<evidence type="ECO:0000256" key="1">
    <source>
        <dbReference type="PROSITE-ProRule" id="PRU00024"/>
    </source>
</evidence>
<dbReference type="PANTHER" id="PTHR25462:SF296">
    <property type="entry name" value="MEIOTIC P26, ISOFORM F"/>
    <property type="match status" value="1"/>
</dbReference>
<dbReference type="PANTHER" id="PTHR25462">
    <property type="entry name" value="BONUS, ISOFORM C-RELATED"/>
    <property type="match status" value="1"/>
</dbReference>
<keyword evidence="1" id="KW-0479">Metal-binding</keyword>
<evidence type="ECO:0000313" key="5">
    <source>
        <dbReference type="Proteomes" id="UP000683360"/>
    </source>
</evidence>
<evidence type="ECO:0000259" key="3">
    <source>
        <dbReference type="PROSITE" id="PS50119"/>
    </source>
</evidence>
<feature type="domain" description="B box-type" evidence="3">
    <location>
        <begin position="4"/>
        <end position="54"/>
    </location>
</feature>
<dbReference type="Gene3D" id="3.30.160.60">
    <property type="entry name" value="Classic Zinc Finger"/>
    <property type="match status" value="1"/>
</dbReference>
<dbReference type="SUPFAM" id="SSF101898">
    <property type="entry name" value="NHL repeat"/>
    <property type="match status" value="1"/>
</dbReference>
<dbReference type="InterPro" id="IPR015943">
    <property type="entry name" value="WD40/YVTN_repeat-like_dom_sf"/>
</dbReference>
<evidence type="ECO:0000256" key="2">
    <source>
        <dbReference type="SAM" id="Coils"/>
    </source>
</evidence>
<dbReference type="Pfam" id="PF22586">
    <property type="entry name" value="ANCHR-like_BBOX"/>
    <property type="match status" value="1"/>
</dbReference>
<dbReference type="PROSITE" id="PS50119">
    <property type="entry name" value="ZF_BBOX"/>
    <property type="match status" value="1"/>
</dbReference>
<dbReference type="GO" id="GO:0008270">
    <property type="term" value="F:zinc ion binding"/>
    <property type="evidence" value="ECO:0007669"/>
    <property type="project" value="UniProtKB-KW"/>
</dbReference>
<gene>
    <name evidence="4" type="ORF">MEDL_2281</name>
</gene>
<dbReference type="CDD" id="cd19776">
    <property type="entry name" value="Bbox2_TRIM25_C-IV"/>
    <property type="match status" value="1"/>
</dbReference>
<dbReference type="Proteomes" id="UP000683360">
    <property type="component" value="Unassembled WGS sequence"/>
</dbReference>
<comment type="caution">
    <text evidence="4">The sequence shown here is derived from an EMBL/GenBank/DDBJ whole genome shotgun (WGS) entry which is preliminary data.</text>
</comment>
<sequence>MANQSDEFCDICQRMDISKPADAFCPQCEDFLCGACQNYHKVAKLLNSHQTISIVEYMKLPTFIKNVNIKCADHENIFEFYCKTHDNLCCKQCLITSHNDCNEITLIEDLLSMSALQKTSALDDIEQILKCLSTNIHTAIDDRKRNLYEIQQQKDNLLGKIKEKRREINNLLDQLEKSLLQELSEVEKESNQKMEMVIKELEERSSKSIQLQSDIALMKRCTSNFQIFMGVREMTEHVSSEEKHIKSICNGSLNNVTIECIFNDQLNTFIENIYTLGKIEMTTIKSEISFSWADDKTAQLYTPRQKARPFKDIQVELVHRINTRGHVTGCAILPTGKILLTDYNYSILIYDKNGGFETRINVKFSHAFSLAVVDECTVVISAGGWEQNLFLLDINSGNTIKEMQMMSDSCYGVSVQNGSYIVSTNRGIQILSIPLEGVTNIMTLSGDKRK</sequence>
<dbReference type="EMBL" id="CAJPWZ010000144">
    <property type="protein sequence ID" value="CAG2186788.1"/>
    <property type="molecule type" value="Genomic_DNA"/>
</dbReference>
<dbReference type="InterPro" id="IPR000315">
    <property type="entry name" value="Znf_B-box"/>
</dbReference>
<name>A0A8S3PVT8_MYTED</name>
<dbReference type="CDD" id="cd19757">
    <property type="entry name" value="Bbox1"/>
    <property type="match status" value="1"/>
</dbReference>
<evidence type="ECO:0000313" key="4">
    <source>
        <dbReference type="EMBL" id="CAG2186788.1"/>
    </source>
</evidence>
<keyword evidence="5" id="KW-1185">Reference proteome</keyword>
<proteinExistence type="predicted"/>
<dbReference type="OrthoDB" id="6270329at2759"/>
<keyword evidence="1" id="KW-0863">Zinc-finger</keyword>
<organism evidence="4 5">
    <name type="scientific">Mytilus edulis</name>
    <name type="common">Blue mussel</name>
    <dbReference type="NCBI Taxonomy" id="6550"/>
    <lineage>
        <taxon>Eukaryota</taxon>
        <taxon>Metazoa</taxon>
        <taxon>Spiralia</taxon>
        <taxon>Lophotrochozoa</taxon>
        <taxon>Mollusca</taxon>
        <taxon>Bivalvia</taxon>
        <taxon>Autobranchia</taxon>
        <taxon>Pteriomorphia</taxon>
        <taxon>Mytilida</taxon>
        <taxon>Mytiloidea</taxon>
        <taxon>Mytilidae</taxon>
        <taxon>Mytilinae</taxon>
        <taxon>Mytilus</taxon>
    </lineage>
</organism>
<accession>A0A8S3PVT8</accession>
<keyword evidence="2" id="KW-0175">Coiled coil</keyword>
<dbReference type="InterPro" id="IPR047153">
    <property type="entry name" value="TRIM45/56/19-like"/>
</dbReference>